<dbReference type="Pfam" id="PF00126">
    <property type="entry name" value="HTH_1"/>
    <property type="match status" value="1"/>
</dbReference>
<dbReference type="InterPro" id="IPR005119">
    <property type="entry name" value="LysR_subst-bd"/>
</dbReference>
<evidence type="ECO:0000259" key="5">
    <source>
        <dbReference type="PROSITE" id="PS50931"/>
    </source>
</evidence>
<dbReference type="Proteomes" id="UP000247838">
    <property type="component" value="Unassembled WGS sequence"/>
</dbReference>
<feature type="domain" description="HTH lysR-type" evidence="5">
    <location>
        <begin position="1"/>
        <end position="60"/>
    </location>
</feature>
<dbReference type="InterPro" id="IPR058163">
    <property type="entry name" value="LysR-type_TF_proteobact-type"/>
</dbReference>
<dbReference type="EMBL" id="QGLM01000007">
    <property type="protein sequence ID" value="PXY95869.1"/>
    <property type="molecule type" value="Genomic_DNA"/>
</dbReference>
<evidence type="ECO:0000313" key="8">
    <source>
        <dbReference type="Proteomes" id="UP000030901"/>
    </source>
</evidence>
<dbReference type="HOGENOM" id="CLU_039613_16_2_6"/>
<reference evidence="6 8" key="1">
    <citation type="journal article" date="2014" name="Appl. Environ. Microbiol.">
        <title>Gut symbionts from distinct hosts exhibit genotoxic activity via divergent colibactin biosynthetic pathways.</title>
        <authorList>
            <person name="Engel P."/>
            <person name="Vizcaino M.I."/>
            <person name="Crawford J.M."/>
        </authorList>
    </citation>
    <scope>NUCLEOTIDE SEQUENCE [LARGE SCALE GENOMIC DNA]</scope>
    <source>
        <strain evidence="6 8">PEB0191</strain>
    </source>
</reference>
<proteinExistence type="inferred from homology"/>
<evidence type="ECO:0000256" key="1">
    <source>
        <dbReference type="ARBA" id="ARBA00009437"/>
    </source>
</evidence>
<dbReference type="CDD" id="cd08422">
    <property type="entry name" value="PBP2_CrgA_like"/>
    <property type="match status" value="1"/>
</dbReference>
<evidence type="ECO:0000313" key="7">
    <source>
        <dbReference type="EMBL" id="PXY95869.1"/>
    </source>
</evidence>
<dbReference type="SUPFAM" id="SSF46785">
    <property type="entry name" value="Winged helix' DNA-binding domain"/>
    <property type="match status" value="1"/>
</dbReference>
<dbReference type="SUPFAM" id="SSF53850">
    <property type="entry name" value="Periplasmic binding protein-like II"/>
    <property type="match status" value="1"/>
</dbReference>
<dbReference type="GO" id="GO:0003700">
    <property type="term" value="F:DNA-binding transcription factor activity"/>
    <property type="evidence" value="ECO:0007669"/>
    <property type="project" value="InterPro"/>
</dbReference>
<name>A0A0A7RYQ7_FRIPE</name>
<dbReference type="PANTHER" id="PTHR30537:SF5">
    <property type="entry name" value="HTH-TYPE TRANSCRIPTIONAL ACTIVATOR TTDR-RELATED"/>
    <property type="match status" value="1"/>
</dbReference>
<dbReference type="OrthoDB" id="9815676at2"/>
<dbReference type="InterPro" id="IPR036390">
    <property type="entry name" value="WH_DNA-bd_sf"/>
</dbReference>
<evidence type="ECO:0000313" key="6">
    <source>
        <dbReference type="EMBL" id="AJA44445.1"/>
    </source>
</evidence>
<gene>
    <name evidence="7" type="ORF">DKK76_02970</name>
    <name evidence="6" type="ORF">FPB0191_00614</name>
</gene>
<dbReference type="Pfam" id="PF03466">
    <property type="entry name" value="LysR_substrate"/>
    <property type="match status" value="1"/>
</dbReference>
<keyword evidence="2" id="KW-0805">Transcription regulation</keyword>
<dbReference type="InterPro" id="IPR036388">
    <property type="entry name" value="WH-like_DNA-bd_sf"/>
</dbReference>
<reference evidence="7 9" key="2">
    <citation type="submission" date="2018-05" db="EMBL/GenBank/DDBJ databases">
        <title>Reference genomes for bee gut microbiota database.</title>
        <authorList>
            <person name="Ellegaard K.M."/>
        </authorList>
    </citation>
    <scope>NUCLEOTIDE SEQUENCE [LARGE SCALE GENOMIC DNA]</scope>
    <source>
        <strain evidence="7 9">ESL0167</strain>
    </source>
</reference>
<dbReference type="KEGG" id="fpp:FPB0191_00614"/>
<protein>
    <submittedName>
        <fullName evidence="6 7">Transcriptional regulator</fullName>
    </submittedName>
</protein>
<dbReference type="InterPro" id="IPR000847">
    <property type="entry name" value="LysR_HTH_N"/>
</dbReference>
<evidence type="ECO:0000313" key="9">
    <source>
        <dbReference type="Proteomes" id="UP000247838"/>
    </source>
</evidence>
<evidence type="ECO:0000256" key="4">
    <source>
        <dbReference type="ARBA" id="ARBA00023163"/>
    </source>
</evidence>
<organism evidence="6 8">
    <name type="scientific">Frischella perrara</name>
    <dbReference type="NCBI Taxonomy" id="1267021"/>
    <lineage>
        <taxon>Bacteria</taxon>
        <taxon>Pseudomonadati</taxon>
        <taxon>Pseudomonadota</taxon>
        <taxon>Gammaproteobacteria</taxon>
        <taxon>Orbales</taxon>
        <taxon>Orbaceae</taxon>
        <taxon>Frischella</taxon>
    </lineage>
</organism>
<dbReference type="Gene3D" id="3.40.190.290">
    <property type="match status" value="1"/>
</dbReference>
<dbReference type="Gene3D" id="1.10.10.10">
    <property type="entry name" value="Winged helix-like DNA-binding domain superfamily/Winged helix DNA-binding domain"/>
    <property type="match status" value="1"/>
</dbReference>
<dbReference type="GO" id="GO:0043565">
    <property type="term" value="F:sequence-specific DNA binding"/>
    <property type="evidence" value="ECO:0007669"/>
    <property type="project" value="TreeGrafter"/>
</dbReference>
<dbReference type="AlphaFoldDB" id="A0A0A7RYQ7"/>
<dbReference type="EMBL" id="CP009056">
    <property type="protein sequence ID" value="AJA44445.1"/>
    <property type="molecule type" value="Genomic_DNA"/>
</dbReference>
<sequence>MKQSLDDLLIFINVVKEGSIVKASKKLSISSATISRRLTQLEEAIEGRLIHRSSRKITLTTLGRIYSDKLTPLLEEFVEVTENLDEYHHKLSGTIRITAPTSLTYQWLTKCIFSFMKAYPSIKIDLLATNRILDLDDMNIDIAIRVGNLTENDWIAKKLLVSNNILCASKAYISQINGCLNPVDLLNKNLINSADTVSWLLTNIKTEESYEVHAKPYLIIDDTKLIIDAAKEGLGICFVPSQFVTESIDKDELEVVLPDWGGNSRPIYLLFKDRNYLPKRVRLFKEYIENYISLIT</sequence>
<dbReference type="RefSeq" id="WP_039103935.1">
    <property type="nucleotide sequence ID" value="NZ_CALYQC010000024.1"/>
</dbReference>
<dbReference type="Proteomes" id="UP000030901">
    <property type="component" value="Chromosome"/>
</dbReference>
<dbReference type="STRING" id="1267021.FPB0191_00614"/>
<dbReference type="GO" id="GO:0006351">
    <property type="term" value="P:DNA-templated transcription"/>
    <property type="evidence" value="ECO:0007669"/>
    <property type="project" value="TreeGrafter"/>
</dbReference>
<keyword evidence="3" id="KW-0238">DNA-binding</keyword>
<dbReference type="PROSITE" id="PS50931">
    <property type="entry name" value="HTH_LYSR"/>
    <property type="match status" value="1"/>
</dbReference>
<keyword evidence="4" id="KW-0804">Transcription</keyword>
<accession>A0A0A7RYQ7</accession>
<evidence type="ECO:0000256" key="2">
    <source>
        <dbReference type="ARBA" id="ARBA00023015"/>
    </source>
</evidence>
<dbReference type="PANTHER" id="PTHR30537">
    <property type="entry name" value="HTH-TYPE TRANSCRIPTIONAL REGULATOR"/>
    <property type="match status" value="1"/>
</dbReference>
<comment type="similarity">
    <text evidence="1">Belongs to the LysR transcriptional regulatory family.</text>
</comment>
<keyword evidence="8" id="KW-1185">Reference proteome</keyword>
<evidence type="ECO:0000256" key="3">
    <source>
        <dbReference type="ARBA" id="ARBA00023125"/>
    </source>
</evidence>